<dbReference type="EMBL" id="ML170221">
    <property type="protein sequence ID" value="TDL17440.1"/>
    <property type="molecule type" value="Genomic_DNA"/>
</dbReference>
<accession>A0A4Y7PSG0</accession>
<dbReference type="InterPro" id="IPR001229">
    <property type="entry name" value="Jacalin-like_lectin_dom"/>
</dbReference>
<name>A0A4Y7PSG0_9AGAM</name>
<evidence type="ECO:0000313" key="3">
    <source>
        <dbReference type="EMBL" id="TDL17440.1"/>
    </source>
</evidence>
<gene>
    <name evidence="3" type="ORF">BD410DRAFT_547761</name>
</gene>
<organism evidence="3 4">
    <name type="scientific">Rickenella mellea</name>
    <dbReference type="NCBI Taxonomy" id="50990"/>
    <lineage>
        <taxon>Eukaryota</taxon>
        <taxon>Fungi</taxon>
        <taxon>Dikarya</taxon>
        <taxon>Basidiomycota</taxon>
        <taxon>Agaricomycotina</taxon>
        <taxon>Agaricomycetes</taxon>
        <taxon>Hymenochaetales</taxon>
        <taxon>Rickenellaceae</taxon>
        <taxon>Rickenella</taxon>
    </lineage>
</organism>
<feature type="region of interest" description="Disordered" evidence="1">
    <location>
        <begin position="1"/>
        <end position="56"/>
    </location>
</feature>
<sequence>MLPEDDTSELEQQAGIIVRIDSTEDLVETPVMNTQAEDDEAEPEPERFNDAADAPDDQSITRITDITIRHCGTVFGIQVSYVLSDGRVFAPSHGNPTITHNEDRVILSEMESIVAVQGTASSGIIWQLAFVIRDLKDHTERVCDGPFLQVLSAIM</sequence>
<reference evidence="3 4" key="1">
    <citation type="submission" date="2018-06" db="EMBL/GenBank/DDBJ databases">
        <title>A transcriptomic atlas of mushroom development highlights an independent origin of complex multicellularity.</title>
        <authorList>
            <consortium name="DOE Joint Genome Institute"/>
            <person name="Krizsan K."/>
            <person name="Almasi E."/>
            <person name="Merenyi Z."/>
            <person name="Sahu N."/>
            <person name="Viragh M."/>
            <person name="Koszo T."/>
            <person name="Mondo S."/>
            <person name="Kiss B."/>
            <person name="Balint B."/>
            <person name="Kues U."/>
            <person name="Barry K."/>
            <person name="Hegedus J.C."/>
            <person name="Henrissat B."/>
            <person name="Johnson J."/>
            <person name="Lipzen A."/>
            <person name="Ohm R."/>
            <person name="Nagy I."/>
            <person name="Pangilinan J."/>
            <person name="Yan J."/>
            <person name="Xiong Y."/>
            <person name="Grigoriev I.V."/>
            <person name="Hibbett D.S."/>
            <person name="Nagy L.G."/>
        </authorList>
    </citation>
    <scope>NUCLEOTIDE SEQUENCE [LARGE SCALE GENOMIC DNA]</scope>
    <source>
        <strain evidence="3 4">SZMC22713</strain>
    </source>
</reference>
<dbReference type="InterPro" id="IPR036404">
    <property type="entry name" value="Jacalin-like_lectin_dom_sf"/>
</dbReference>
<evidence type="ECO:0000256" key="1">
    <source>
        <dbReference type="SAM" id="MobiDB-lite"/>
    </source>
</evidence>
<protein>
    <recommendedName>
        <fullName evidence="2">Jacalin-type lectin domain-containing protein</fullName>
    </recommendedName>
</protein>
<proteinExistence type="predicted"/>
<dbReference type="Proteomes" id="UP000294933">
    <property type="component" value="Unassembled WGS sequence"/>
</dbReference>
<evidence type="ECO:0000259" key="2">
    <source>
        <dbReference type="Pfam" id="PF01419"/>
    </source>
</evidence>
<evidence type="ECO:0000313" key="4">
    <source>
        <dbReference type="Proteomes" id="UP000294933"/>
    </source>
</evidence>
<dbReference type="Gene3D" id="2.100.10.30">
    <property type="entry name" value="Jacalin-like lectin domain"/>
    <property type="match status" value="1"/>
</dbReference>
<dbReference type="AlphaFoldDB" id="A0A4Y7PSG0"/>
<dbReference type="Pfam" id="PF01419">
    <property type="entry name" value="Jacalin"/>
    <property type="match status" value="1"/>
</dbReference>
<keyword evidence="4" id="KW-1185">Reference proteome</keyword>
<dbReference type="VEuPathDB" id="FungiDB:BD410DRAFT_547761"/>
<feature type="domain" description="Jacalin-type lectin" evidence="2">
    <location>
        <begin position="56"/>
        <end position="141"/>
    </location>
</feature>
<dbReference type="SUPFAM" id="SSF51101">
    <property type="entry name" value="Mannose-binding lectins"/>
    <property type="match status" value="1"/>
</dbReference>